<dbReference type="InterPro" id="IPR039126">
    <property type="entry name" value="GGACT"/>
</dbReference>
<reference evidence="6" key="1">
    <citation type="submission" date="2017-05" db="EMBL/GenBank/DDBJ databases">
        <authorList>
            <person name="Barney B.M."/>
        </authorList>
    </citation>
    <scope>NUCLEOTIDE SEQUENCE [LARGE SCALE GENOMIC DNA]</scope>
    <source>
        <strain evidence="6">PSBB022</strain>
    </source>
</reference>
<evidence type="ECO:0000313" key="5">
    <source>
        <dbReference type="EMBL" id="OZY87281.1"/>
    </source>
</evidence>
<name>A0A266QD56_9GAMM</name>
<dbReference type="PANTHER" id="PTHR12510">
    <property type="entry name" value="TROPONIN C-AKIN-1 PROTEIN"/>
    <property type="match status" value="1"/>
</dbReference>
<keyword evidence="6" id="KW-1185">Reference proteome</keyword>
<dbReference type="InterPro" id="IPR036568">
    <property type="entry name" value="GGCT-like_sf"/>
</dbReference>
<dbReference type="Proteomes" id="UP000216101">
    <property type="component" value="Unassembled WGS sequence"/>
</dbReference>
<accession>A0A266QD56</accession>
<proteinExistence type="inferred from homology"/>
<dbReference type="GO" id="GO:0061929">
    <property type="term" value="F:gamma-glutamylaminecyclotransferase activity"/>
    <property type="evidence" value="ECO:0007669"/>
    <property type="project" value="InterPro"/>
</dbReference>
<dbReference type="InterPro" id="IPR009288">
    <property type="entry name" value="AIG2-like_dom"/>
</dbReference>
<dbReference type="Pfam" id="PF06094">
    <property type="entry name" value="GGACT"/>
    <property type="match status" value="1"/>
</dbReference>
<dbReference type="RefSeq" id="WP_094984725.1">
    <property type="nucleotide sequence ID" value="NZ_NHNI01000001.1"/>
</dbReference>
<evidence type="ECO:0000259" key="4">
    <source>
        <dbReference type="Pfam" id="PF06094"/>
    </source>
</evidence>
<dbReference type="CDD" id="cd06661">
    <property type="entry name" value="GGCT_like"/>
    <property type="match status" value="1"/>
</dbReference>
<evidence type="ECO:0000256" key="3">
    <source>
        <dbReference type="RuleBase" id="RU367036"/>
    </source>
</evidence>
<dbReference type="AlphaFoldDB" id="A0A266QD56"/>
<evidence type="ECO:0000256" key="1">
    <source>
        <dbReference type="ARBA" id="ARBA00008861"/>
    </source>
</evidence>
<gene>
    <name evidence="5" type="ORF">CBP51_09965</name>
</gene>
<comment type="caution">
    <text evidence="5">The sequence shown here is derived from an EMBL/GenBank/DDBJ whole genome shotgun (WGS) entry which is preliminary data.</text>
</comment>
<dbReference type="InterPro" id="IPR013024">
    <property type="entry name" value="GGCT-like"/>
</dbReference>
<evidence type="ECO:0000313" key="6">
    <source>
        <dbReference type="Proteomes" id="UP000216101"/>
    </source>
</evidence>
<protein>
    <recommendedName>
        <fullName evidence="3">Gamma-glutamylcyclotransferase family protein</fullName>
    </recommendedName>
</protein>
<dbReference type="EMBL" id="NHNI01000001">
    <property type="protein sequence ID" value="OZY87281.1"/>
    <property type="molecule type" value="Genomic_DNA"/>
</dbReference>
<dbReference type="SUPFAM" id="SSF110857">
    <property type="entry name" value="Gamma-glutamyl cyclotransferase-like"/>
    <property type="match status" value="1"/>
</dbReference>
<dbReference type="PANTHER" id="PTHR12510:SF4">
    <property type="entry name" value="GAMMA-GLUTAMYLAMINECYCLOTRANSFERASE"/>
    <property type="match status" value="1"/>
</dbReference>
<feature type="domain" description="Gamma-glutamylcyclotransferase AIG2-like" evidence="4">
    <location>
        <begin position="6"/>
        <end position="128"/>
    </location>
</feature>
<dbReference type="Gene3D" id="3.10.490.10">
    <property type="entry name" value="Gamma-glutamyl cyclotransferase-like"/>
    <property type="match status" value="1"/>
</dbReference>
<evidence type="ECO:0000256" key="2">
    <source>
        <dbReference type="PIRSR" id="PIRSR639126-1"/>
    </source>
</evidence>
<organism evidence="5 6">
    <name type="scientific">Cellvibrio mixtus</name>
    <dbReference type="NCBI Taxonomy" id="39650"/>
    <lineage>
        <taxon>Bacteria</taxon>
        <taxon>Pseudomonadati</taxon>
        <taxon>Pseudomonadota</taxon>
        <taxon>Gammaproteobacteria</taxon>
        <taxon>Cellvibrionales</taxon>
        <taxon>Cellvibrionaceae</taxon>
        <taxon>Cellvibrio</taxon>
    </lineage>
</organism>
<comment type="similarity">
    <text evidence="1 3">Belongs to the gamma-glutamylcyclotransferase family.</text>
</comment>
<dbReference type="GO" id="GO:0005829">
    <property type="term" value="C:cytosol"/>
    <property type="evidence" value="ECO:0007669"/>
    <property type="project" value="TreeGrafter"/>
</dbReference>
<feature type="active site" description="Proton acceptor" evidence="2">
    <location>
        <position position="78"/>
    </location>
</feature>
<sequence length="130" mass="14367">MPGEMIFVYGTLRRGCSTGAHQTYLADAEFIDTATINGTLFRVSYYPALVLDAQAGKVMGEIYRLASAEQLARLDAYEECTYPALPEQEYQRIKIDVITHSGNVVSAWVYAYQRASDGLAVIDSGDFLNP</sequence>